<dbReference type="eggNOG" id="KOG0831">
    <property type="taxonomic scope" value="Eukaryota"/>
</dbReference>
<dbReference type="InterPro" id="IPR007130">
    <property type="entry name" value="DAGAT"/>
</dbReference>
<evidence type="ECO:0000256" key="13">
    <source>
        <dbReference type="ARBA" id="ARBA00023315"/>
    </source>
</evidence>
<evidence type="ECO:0000256" key="9">
    <source>
        <dbReference type="ARBA" id="ARBA00022824"/>
    </source>
</evidence>
<evidence type="ECO:0000256" key="12">
    <source>
        <dbReference type="ARBA" id="ARBA00023136"/>
    </source>
</evidence>
<accession>A0A023BAJ1</accession>
<evidence type="ECO:0000256" key="6">
    <source>
        <dbReference type="ARBA" id="ARBA00022679"/>
    </source>
</evidence>
<dbReference type="OrthoDB" id="10263961at2759"/>
<feature type="transmembrane region" description="Helical" evidence="14">
    <location>
        <begin position="57"/>
        <end position="75"/>
    </location>
</feature>
<evidence type="ECO:0000313" key="15">
    <source>
        <dbReference type="EMBL" id="EZG78237.1"/>
    </source>
</evidence>
<keyword evidence="9 14" id="KW-0256">Endoplasmic reticulum</keyword>
<comment type="caution">
    <text evidence="15">The sequence shown here is derived from an EMBL/GenBank/DDBJ whole genome shotgun (WGS) entry which is preliminary data.</text>
</comment>
<organism evidence="15 16">
    <name type="scientific">Gregarina niphandrodes</name>
    <name type="common">Septate eugregarine</name>
    <dbReference type="NCBI Taxonomy" id="110365"/>
    <lineage>
        <taxon>Eukaryota</taxon>
        <taxon>Sar</taxon>
        <taxon>Alveolata</taxon>
        <taxon>Apicomplexa</taxon>
        <taxon>Conoidasida</taxon>
        <taxon>Gregarinasina</taxon>
        <taxon>Eugregarinorida</taxon>
        <taxon>Gregarinidae</taxon>
        <taxon>Gregarina</taxon>
    </lineage>
</organism>
<evidence type="ECO:0000313" key="16">
    <source>
        <dbReference type="Proteomes" id="UP000019763"/>
    </source>
</evidence>
<protein>
    <recommendedName>
        <fullName evidence="14">Acyltransferase</fullName>
        <ecNumber evidence="14">2.3.1.-</ecNumber>
    </recommendedName>
</protein>
<keyword evidence="16" id="KW-1185">Reference proteome</keyword>
<evidence type="ECO:0000256" key="5">
    <source>
        <dbReference type="ARBA" id="ARBA00022516"/>
    </source>
</evidence>
<dbReference type="GO" id="GO:0005789">
    <property type="term" value="C:endoplasmic reticulum membrane"/>
    <property type="evidence" value="ECO:0007669"/>
    <property type="project" value="UniProtKB-SubCell"/>
</dbReference>
<feature type="transmembrane region" description="Helical" evidence="14">
    <location>
        <begin position="20"/>
        <end position="45"/>
    </location>
</feature>
<keyword evidence="7 14" id="KW-0812">Transmembrane</keyword>
<keyword evidence="10 14" id="KW-1133">Transmembrane helix</keyword>
<gene>
    <name evidence="15" type="ORF">GNI_039400</name>
</gene>
<evidence type="ECO:0000256" key="2">
    <source>
        <dbReference type="ARBA" id="ARBA00004771"/>
    </source>
</evidence>
<comment type="pathway">
    <text evidence="3">Lipid metabolism.</text>
</comment>
<evidence type="ECO:0000256" key="11">
    <source>
        <dbReference type="ARBA" id="ARBA00023098"/>
    </source>
</evidence>
<evidence type="ECO:0000256" key="8">
    <source>
        <dbReference type="ARBA" id="ARBA00022798"/>
    </source>
</evidence>
<dbReference type="RefSeq" id="XP_011129387.1">
    <property type="nucleotide sequence ID" value="XM_011131085.1"/>
</dbReference>
<dbReference type="VEuPathDB" id="CryptoDB:GNI_039400"/>
<keyword evidence="11" id="KW-0443">Lipid metabolism</keyword>
<comment type="subcellular location">
    <subcellularLocation>
        <location evidence="1 14">Endoplasmic reticulum membrane</location>
        <topology evidence="1 14">Multi-pass membrane protein</topology>
    </subcellularLocation>
</comment>
<dbReference type="PANTHER" id="PTHR12317">
    <property type="entry name" value="DIACYLGLYCEROL O-ACYLTRANSFERASE"/>
    <property type="match status" value="1"/>
</dbReference>
<reference evidence="15" key="1">
    <citation type="submission" date="2013-12" db="EMBL/GenBank/DDBJ databases">
        <authorList>
            <person name="Omoto C.K."/>
            <person name="Sibley D."/>
            <person name="Venepally P."/>
            <person name="Hadjithomas M."/>
            <person name="Karamycheva S."/>
            <person name="Brunk B."/>
            <person name="Roos D."/>
            <person name="Caler E."/>
            <person name="Lorenzi H."/>
        </authorList>
    </citation>
    <scope>NUCLEOTIDE SEQUENCE</scope>
</reference>
<dbReference type="PANTHER" id="PTHR12317:SF0">
    <property type="entry name" value="ACYLTRANSFERASE"/>
    <property type="match status" value="1"/>
</dbReference>
<dbReference type="GO" id="GO:0004144">
    <property type="term" value="F:diacylglycerol O-acyltransferase activity"/>
    <property type="evidence" value="ECO:0007669"/>
    <property type="project" value="TreeGrafter"/>
</dbReference>
<sequence>MKLIADASQDFKTSAHPDVWRAVGLLTTVLVAVAYYIGAAIIFAIPYAAYHWREPVALAYLVVAAVLVLGPAAPAKQIRHSRLYKSVALYFDAKVFAEDEMSLMSHHPKPVLILNFPHGVISFGGWCVGSLYYAREAVTGCADAVVRLPFLRQLLGPFGMVSSSRVPMREALCSGMDVCLYSGGLAELFLCRRDKEQLYFKHRKGCIKLAIESGADVRLCYMFGNSSMFDLLCGPYTAWLSRHLRISMCLFWGRWFLPVPHKTKVIAVLSRTITMPDYSKNRESITPALIQQQHDIVLKELQKLFDEHKHLHPEYEDKQLIFV</sequence>
<name>A0A023BAJ1_GRENI</name>
<keyword evidence="13 15" id="KW-0012">Acyltransferase</keyword>
<dbReference type="EMBL" id="AFNH02000303">
    <property type="protein sequence ID" value="EZG78237.1"/>
    <property type="molecule type" value="Genomic_DNA"/>
</dbReference>
<comment type="pathway">
    <text evidence="2">Glycerolipid metabolism; triacylglycerol biosynthesis.</text>
</comment>
<keyword evidence="8" id="KW-0319">Glycerol metabolism</keyword>
<evidence type="ECO:0000256" key="3">
    <source>
        <dbReference type="ARBA" id="ARBA00005189"/>
    </source>
</evidence>
<dbReference type="GO" id="GO:0006071">
    <property type="term" value="P:glycerol metabolic process"/>
    <property type="evidence" value="ECO:0007669"/>
    <property type="project" value="UniProtKB-KW"/>
</dbReference>
<comment type="similarity">
    <text evidence="4 14">Belongs to the diacylglycerol acyltransferase family.</text>
</comment>
<evidence type="ECO:0000256" key="4">
    <source>
        <dbReference type="ARBA" id="ARBA00005420"/>
    </source>
</evidence>
<dbReference type="GeneID" id="22911509"/>
<keyword evidence="12 14" id="KW-0472">Membrane</keyword>
<dbReference type="EC" id="2.3.1.-" evidence="14"/>
<evidence type="ECO:0000256" key="14">
    <source>
        <dbReference type="RuleBase" id="RU367023"/>
    </source>
</evidence>
<keyword evidence="5" id="KW-0444">Lipid biosynthesis</keyword>
<keyword evidence="6 14" id="KW-0808">Transferase</keyword>
<dbReference type="OMA" id="QKSITIM"/>
<dbReference type="Pfam" id="PF03982">
    <property type="entry name" value="DAGAT"/>
    <property type="match status" value="1"/>
</dbReference>
<evidence type="ECO:0000256" key="7">
    <source>
        <dbReference type="ARBA" id="ARBA00022692"/>
    </source>
</evidence>
<proteinExistence type="inferred from homology"/>
<evidence type="ECO:0000256" key="10">
    <source>
        <dbReference type="ARBA" id="ARBA00022989"/>
    </source>
</evidence>
<dbReference type="AlphaFoldDB" id="A0A023BAJ1"/>
<dbReference type="GO" id="GO:0019432">
    <property type="term" value="P:triglyceride biosynthetic process"/>
    <property type="evidence" value="ECO:0007669"/>
    <property type="project" value="TreeGrafter"/>
</dbReference>
<dbReference type="Proteomes" id="UP000019763">
    <property type="component" value="Unassembled WGS sequence"/>
</dbReference>
<evidence type="ECO:0000256" key="1">
    <source>
        <dbReference type="ARBA" id="ARBA00004477"/>
    </source>
</evidence>